<feature type="compositionally biased region" description="Basic and acidic residues" evidence="2">
    <location>
        <begin position="367"/>
        <end position="387"/>
    </location>
</feature>
<feature type="region of interest" description="Disordered" evidence="2">
    <location>
        <begin position="1275"/>
        <end position="1299"/>
    </location>
</feature>
<feature type="region of interest" description="Disordered" evidence="2">
    <location>
        <begin position="984"/>
        <end position="1022"/>
    </location>
</feature>
<feature type="compositionally biased region" description="Acidic residues" evidence="2">
    <location>
        <begin position="732"/>
        <end position="744"/>
    </location>
</feature>
<organism evidence="3 4">
    <name type="scientific">Chlamydomonas eustigma</name>
    <dbReference type="NCBI Taxonomy" id="1157962"/>
    <lineage>
        <taxon>Eukaryota</taxon>
        <taxon>Viridiplantae</taxon>
        <taxon>Chlorophyta</taxon>
        <taxon>core chlorophytes</taxon>
        <taxon>Chlorophyceae</taxon>
        <taxon>CS clade</taxon>
        <taxon>Chlamydomonadales</taxon>
        <taxon>Chlamydomonadaceae</taxon>
        <taxon>Chlamydomonas</taxon>
    </lineage>
</organism>
<gene>
    <name evidence="3" type="ORF">CEUSTIGMA_g9703.t1</name>
</gene>
<keyword evidence="4" id="KW-1185">Reference proteome</keyword>
<evidence type="ECO:0000313" key="4">
    <source>
        <dbReference type="Proteomes" id="UP000232323"/>
    </source>
</evidence>
<name>A0A250XGS1_9CHLO</name>
<feature type="region of interest" description="Disordered" evidence="2">
    <location>
        <begin position="716"/>
        <end position="747"/>
    </location>
</feature>
<accession>A0A250XGS1</accession>
<evidence type="ECO:0000313" key="3">
    <source>
        <dbReference type="EMBL" id="GAX82274.1"/>
    </source>
</evidence>
<evidence type="ECO:0000256" key="1">
    <source>
        <dbReference type="SAM" id="Coils"/>
    </source>
</evidence>
<feature type="coiled-coil region" evidence="1">
    <location>
        <begin position="60"/>
        <end position="103"/>
    </location>
</feature>
<dbReference type="EMBL" id="BEGY01000078">
    <property type="protein sequence ID" value="GAX82274.1"/>
    <property type="molecule type" value="Genomic_DNA"/>
</dbReference>
<feature type="region of interest" description="Disordered" evidence="2">
    <location>
        <begin position="352"/>
        <end position="387"/>
    </location>
</feature>
<feature type="region of interest" description="Disordered" evidence="2">
    <location>
        <begin position="461"/>
        <end position="486"/>
    </location>
</feature>
<feature type="region of interest" description="Disordered" evidence="2">
    <location>
        <begin position="1079"/>
        <end position="1130"/>
    </location>
</feature>
<evidence type="ECO:0000256" key="2">
    <source>
        <dbReference type="SAM" id="MobiDB-lite"/>
    </source>
</evidence>
<dbReference type="Proteomes" id="UP000232323">
    <property type="component" value="Unassembled WGS sequence"/>
</dbReference>
<reference evidence="3 4" key="1">
    <citation type="submission" date="2017-08" db="EMBL/GenBank/DDBJ databases">
        <title>Acidophilic green algal genome provides insights into adaptation to an acidic environment.</title>
        <authorList>
            <person name="Hirooka S."/>
            <person name="Hirose Y."/>
            <person name="Kanesaki Y."/>
            <person name="Higuchi S."/>
            <person name="Fujiwara T."/>
            <person name="Onuma R."/>
            <person name="Era A."/>
            <person name="Ohbayashi R."/>
            <person name="Uzuka A."/>
            <person name="Nozaki H."/>
            <person name="Yoshikawa H."/>
            <person name="Miyagishima S.Y."/>
        </authorList>
    </citation>
    <scope>NUCLEOTIDE SEQUENCE [LARGE SCALE GENOMIC DNA]</scope>
    <source>
        <strain evidence="3 4">NIES-2499</strain>
    </source>
</reference>
<sequence>MRVKTELIQYLQSKCKTDDENILLETRLVRVAVEGLGEVSVLEKQLDEANDLLSLKPTLAKKLNDKIKSLQAEIEVLRSDTKVNELERKVQKLEAELKQSYATKNFTLRDGLLEIEKNYRDFIHQSEDVEELWGEIMHLLAEDREGLPPTSHNRRPRHRQSGEAGHGGSLSRPPPTVVGSVVKWSTVTLDPHAVLQQGPMVPPGDGDQHGTVHDQVVKYQEAGVGFSLPVDLAVAGVQMRGAGSQQHDSSRTWNPNILVPHIIHRDEPDARSLEIAPDTILASGQGSTAAVQETRGMYSSMMPPMSSMPASPLRPVNLFPNGVDASYLQQQADVMSACVAQLRELYSSVTHSSASTTHHGHRLPTNSDKDVDLKPNDGSVDSRRSPDARYFDNQAEELQVSLQELLKLYSDLGTWAASNASHPGPSTSAAAARRAADASYFTCKAEAVLSSIEHLRVLYSQQQDSSSTRPEAGRDPAVAETLDPSSGSVLDEVTCSQATASLNLKGEHLVANEGGAVPISRSFAVQAQRLVQIVAALKQSIETPSGYASPILPFPPLSSALPGSSACRVRNSSISGSAGTIGLSNRQGGKPLLLPTEPLVSLFGAFMAQMALQGEYPIGRGSSQKRTDEDQEEGNEVQAVSYMEQQRKRRRRKKKKATGAGGVPVQDDVEKGRNSYGGVTELTSKQMSVMINNQPAVQSSTHGPVGAVDQSAVRYEEGATSTHHDGTSSLKEDEEEEEEEEEEVAVPTVSELTVRFQQFIQSPAGLLSLPPAQLQALLTTYKEATSASSTPGPLSPAKSAVQATPAVYAAAASGAGAAGAWRQVQQQVEAGHAETLAQDPAAAALWKDVVAIMQEAEKVVMKPGTPVFDSSGGLSQQDLYPGGLSRQDLYPGGLSRQDLYPGGLTLAGTEAASLALFFSTGSNQQAGGLSPHDSSVLPAVAMYSHVGSNQQAGGLSPHDSSVLPAVAMYSHVGEVGSLQRRDAAFGSPAVSPTADYTASWSGGHDDEQEDRMRARRPSAGDRVLQVTEGGVLSEANAVRYDDHGLMKEQDRVLEDTAQAWVTTVVASNNVSSDESIAAQGALSDGGHSKTTKKYSEHQSEIQPIDETPVHGVGESGLMENTSPDEMNNGGNKSVLSFVEPEDENSVLEELRRLNMDYAVRLAEQEEALSYITKQQRLSQESADSLQARLSSLASETAALREDNQVLTSLLVETKVLYAEQQNENMRLQQRLKRSLLSENIIRNANEDLRLKLQQDVDLLGDEVAISGNSLLSELSLQNMTPTPPPASPPSTTSHDAVKV</sequence>
<dbReference type="OrthoDB" id="552186at2759"/>
<feature type="compositionally biased region" description="Polar residues" evidence="2">
    <location>
        <begin position="1118"/>
        <end position="1130"/>
    </location>
</feature>
<feature type="coiled-coil region" evidence="1">
    <location>
        <begin position="1147"/>
        <end position="1237"/>
    </location>
</feature>
<feature type="region of interest" description="Disordered" evidence="2">
    <location>
        <begin position="145"/>
        <end position="175"/>
    </location>
</feature>
<comment type="caution">
    <text evidence="3">The sequence shown here is derived from an EMBL/GenBank/DDBJ whole genome shotgun (WGS) entry which is preliminary data.</text>
</comment>
<feature type="compositionally biased region" description="Basic residues" evidence="2">
    <location>
        <begin position="647"/>
        <end position="657"/>
    </location>
</feature>
<dbReference type="STRING" id="1157962.A0A250XGS1"/>
<proteinExistence type="predicted"/>
<feature type="region of interest" description="Disordered" evidence="2">
    <location>
        <begin position="618"/>
        <end position="677"/>
    </location>
</feature>
<protein>
    <submittedName>
        <fullName evidence="3">Uncharacterized protein</fullName>
    </submittedName>
</protein>
<feature type="compositionally biased region" description="Basic and acidic residues" evidence="2">
    <location>
        <begin position="716"/>
        <end position="726"/>
    </location>
</feature>
<keyword evidence="1" id="KW-0175">Coiled coil</keyword>